<dbReference type="AlphaFoldDB" id="A0A249P9Z2"/>
<protein>
    <submittedName>
        <fullName evidence="1">Uncharacterized protein</fullName>
    </submittedName>
</protein>
<proteinExistence type="predicted"/>
<gene>
    <name evidence="1" type="ORF">SJ05684_c10600</name>
</gene>
<dbReference type="STRING" id="716928.GCA_000261485_04825"/>
<dbReference type="Proteomes" id="UP000217211">
    <property type="component" value="Chromosome"/>
</dbReference>
<dbReference type="RefSeq" id="WP_034858700.1">
    <property type="nucleotide sequence ID" value="NZ_AJQT01000109.1"/>
</dbReference>
<sequence length="177" mass="19668">MRAVVIGGGAPVWDELEQAESLCDFDLLIAINDAGAKYPGIVDYWVTLHPEKLGIWAKQRQENGFAPARHHVAHEDNTHAARRNAFPLSFMVPYTWPGSSGLFAVEVAIKKLGCEKIVLCGVPMTATPHFFDNVNWDAVAGFWDAWPIAYPHIKDKVRSMSGRTKELLGAPSRAWLE</sequence>
<dbReference type="EMBL" id="CP023067">
    <property type="protein sequence ID" value="ASY62517.1"/>
    <property type="molecule type" value="Genomic_DNA"/>
</dbReference>
<organism evidence="1 2">
    <name type="scientific">Sinorhizobium sojae CCBAU 05684</name>
    <dbReference type="NCBI Taxonomy" id="716928"/>
    <lineage>
        <taxon>Bacteria</taxon>
        <taxon>Pseudomonadati</taxon>
        <taxon>Pseudomonadota</taxon>
        <taxon>Alphaproteobacteria</taxon>
        <taxon>Hyphomicrobiales</taxon>
        <taxon>Rhizobiaceae</taxon>
        <taxon>Sinorhizobium/Ensifer group</taxon>
        <taxon>Sinorhizobium</taxon>
    </lineage>
</organism>
<keyword evidence="2" id="KW-1185">Reference proteome</keyword>
<evidence type="ECO:0000313" key="1">
    <source>
        <dbReference type="EMBL" id="ASY62517.1"/>
    </source>
</evidence>
<dbReference type="KEGG" id="esj:SJ05684_c10600"/>
<reference evidence="1 2" key="1">
    <citation type="submission" date="2017-08" db="EMBL/GenBank/DDBJ databases">
        <title>Multipartite genome sequences of Sinorhizobium species nodulating soybeans.</title>
        <authorList>
            <person name="Tian C.F."/>
        </authorList>
    </citation>
    <scope>NUCLEOTIDE SEQUENCE [LARGE SCALE GENOMIC DNA]</scope>
    <source>
        <strain evidence="1 2">CCBAU 05684</strain>
    </source>
</reference>
<name>A0A249P9Z2_9HYPH</name>
<evidence type="ECO:0000313" key="2">
    <source>
        <dbReference type="Proteomes" id="UP000217211"/>
    </source>
</evidence>
<accession>A0A249P9Z2</accession>
<dbReference type="eggNOG" id="ENOG5031BZI">
    <property type="taxonomic scope" value="Bacteria"/>
</dbReference>
<dbReference type="OrthoDB" id="8449400at2"/>